<gene>
    <name evidence="7" type="ORF">CWS72_03110</name>
</gene>
<proteinExistence type="inferred from homology"/>
<dbReference type="SUPFAM" id="SSF88946">
    <property type="entry name" value="Sigma2 domain of RNA polymerase sigma factors"/>
    <property type="match status" value="1"/>
</dbReference>
<feature type="domain" description="RNA polymerase sigma-70 region 2" evidence="5">
    <location>
        <begin position="2"/>
        <end position="65"/>
    </location>
</feature>
<dbReference type="InterPro" id="IPR014284">
    <property type="entry name" value="RNA_pol_sigma-70_dom"/>
</dbReference>
<comment type="similarity">
    <text evidence="1">Belongs to the sigma-70 factor family. ECF subfamily.</text>
</comment>
<dbReference type="Pfam" id="PF08281">
    <property type="entry name" value="Sigma70_r4_2"/>
    <property type="match status" value="1"/>
</dbReference>
<dbReference type="InterPro" id="IPR036388">
    <property type="entry name" value="WH-like_DNA-bd_sf"/>
</dbReference>
<dbReference type="InterPro" id="IPR039425">
    <property type="entry name" value="RNA_pol_sigma-70-like"/>
</dbReference>
<dbReference type="AlphaFoldDB" id="A0A2N3Q0T5"/>
<dbReference type="Pfam" id="PF04542">
    <property type="entry name" value="Sigma70_r2"/>
    <property type="match status" value="1"/>
</dbReference>
<dbReference type="GO" id="GO:0006352">
    <property type="term" value="P:DNA-templated transcription initiation"/>
    <property type="evidence" value="ECO:0007669"/>
    <property type="project" value="InterPro"/>
</dbReference>
<evidence type="ECO:0000256" key="2">
    <source>
        <dbReference type="ARBA" id="ARBA00023015"/>
    </source>
</evidence>
<keyword evidence="3" id="KW-0731">Sigma factor</keyword>
<dbReference type="InterPro" id="IPR013325">
    <property type="entry name" value="RNA_pol_sigma_r2"/>
</dbReference>
<evidence type="ECO:0000256" key="3">
    <source>
        <dbReference type="ARBA" id="ARBA00023082"/>
    </source>
</evidence>
<comment type="caution">
    <text evidence="7">The sequence shown here is derived from an EMBL/GenBank/DDBJ whole genome shotgun (WGS) entry which is preliminary data.</text>
</comment>
<dbReference type="Proteomes" id="UP000233293">
    <property type="component" value="Unassembled WGS sequence"/>
</dbReference>
<dbReference type="InterPro" id="IPR013249">
    <property type="entry name" value="RNA_pol_sigma70_r4_t2"/>
</dbReference>
<feature type="domain" description="RNA polymerase sigma factor 70 region 4 type 2" evidence="6">
    <location>
        <begin position="101"/>
        <end position="144"/>
    </location>
</feature>
<dbReference type="OrthoDB" id="9794372at2"/>
<evidence type="ECO:0000313" key="8">
    <source>
        <dbReference type="Proteomes" id="UP000233293"/>
    </source>
</evidence>
<evidence type="ECO:0000259" key="5">
    <source>
        <dbReference type="Pfam" id="PF04542"/>
    </source>
</evidence>
<dbReference type="InterPro" id="IPR013324">
    <property type="entry name" value="RNA_pol_sigma_r3/r4-like"/>
</dbReference>
<dbReference type="SUPFAM" id="SSF88659">
    <property type="entry name" value="Sigma3 and sigma4 domains of RNA polymerase sigma factors"/>
    <property type="match status" value="1"/>
</dbReference>
<evidence type="ECO:0000256" key="4">
    <source>
        <dbReference type="ARBA" id="ARBA00023163"/>
    </source>
</evidence>
<reference evidence="8" key="1">
    <citation type="submission" date="2017-12" db="EMBL/GenBank/DDBJ databases">
        <title>Draft genome sequence of Telmatospirillum siberiense 26-4b1T, an acidotolerant peatland alphaproteobacterium potentially involved in sulfur cycling.</title>
        <authorList>
            <person name="Hausmann B."/>
            <person name="Pjevac P."/>
            <person name="Schreck K."/>
            <person name="Herbold C.W."/>
            <person name="Daims H."/>
            <person name="Wagner M."/>
            <person name="Pester M."/>
            <person name="Loy A."/>
        </authorList>
    </citation>
    <scope>NUCLEOTIDE SEQUENCE [LARGE SCALE GENOMIC DNA]</scope>
    <source>
        <strain evidence="8">26-4b1</strain>
    </source>
</reference>
<dbReference type="PANTHER" id="PTHR43133:SF63">
    <property type="entry name" value="RNA POLYMERASE SIGMA FACTOR FECI-RELATED"/>
    <property type="match status" value="1"/>
</dbReference>
<protein>
    <submittedName>
        <fullName evidence="7">RNA polymerase subunit sigma-24</fullName>
    </submittedName>
</protein>
<evidence type="ECO:0000313" key="7">
    <source>
        <dbReference type="EMBL" id="PKU26266.1"/>
    </source>
</evidence>
<keyword evidence="2" id="KW-0805">Transcription regulation</keyword>
<keyword evidence="8" id="KW-1185">Reference proteome</keyword>
<dbReference type="NCBIfam" id="TIGR02937">
    <property type="entry name" value="sigma70-ECF"/>
    <property type="match status" value="1"/>
</dbReference>
<dbReference type="EMBL" id="PIUM01000002">
    <property type="protein sequence ID" value="PKU26266.1"/>
    <property type="molecule type" value="Genomic_DNA"/>
</dbReference>
<evidence type="ECO:0000256" key="1">
    <source>
        <dbReference type="ARBA" id="ARBA00010641"/>
    </source>
</evidence>
<dbReference type="GO" id="GO:0016987">
    <property type="term" value="F:sigma factor activity"/>
    <property type="evidence" value="ECO:0007669"/>
    <property type="project" value="UniProtKB-KW"/>
</dbReference>
<dbReference type="Gene3D" id="1.10.10.10">
    <property type="entry name" value="Winged helix-like DNA-binding domain superfamily/Winged helix DNA-binding domain"/>
    <property type="match status" value="1"/>
</dbReference>
<dbReference type="PANTHER" id="PTHR43133">
    <property type="entry name" value="RNA POLYMERASE ECF-TYPE SIGMA FACTO"/>
    <property type="match status" value="1"/>
</dbReference>
<accession>A0A2N3Q0T5</accession>
<dbReference type="InterPro" id="IPR007627">
    <property type="entry name" value="RNA_pol_sigma70_r2"/>
</dbReference>
<dbReference type="GO" id="GO:0003677">
    <property type="term" value="F:DNA binding"/>
    <property type="evidence" value="ECO:0007669"/>
    <property type="project" value="InterPro"/>
</dbReference>
<keyword evidence="4" id="KW-0804">Transcription</keyword>
<sequence length="159" mass="17841">MAHRRKLLNYANGIMGDRARAEDVVQEAWLRFDAAVVAQSPDEPVGYLYRIVRNLALDGCRRQAREERHLVSGTEAGIEDMAEDRPSPEAETLARDDMRVMLAAMAELPERTRRALEMHRFTGCKLKDIADNLGISVGAAHALVIDGLEHCRARLHRPS</sequence>
<name>A0A2N3Q0T5_9PROT</name>
<evidence type="ECO:0000259" key="6">
    <source>
        <dbReference type="Pfam" id="PF08281"/>
    </source>
</evidence>
<dbReference type="Gene3D" id="1.10.1740.10">
    <property type="match status" value="1"/>
</dbReference>
<organism evidence="7 8">
    <name type="scientific">Telmatospirillum siberiense</name>
    <dbReference type="NCBI Taxonomy" id="382514"/>
    <lineage>
        <taxon>Bacteria</taxon>
        <taxon>Pseudomonadati</taxon>
        <taxon>Pseudomonadota</taxon>
        <taxon>Alphaproteobacteria</taxon>
        <taxon>Rhodospirillales</taxon>
        <taxon>Rhodospirillaceae</taxon>
        <taxon>Telmatospirillum</taxon>
    </lineage>
</organism>